<dbReference type="STRING" id="511.UZ73_08895"/>
<accession>A0A2U2BLY3</accession>
<evidence type="ECO:0000313" key="2">
    <source>
        <dbReference type="EMBL" id="PWE15020.1"/>
    </source>
</evidence>
<sequence length="290" mass="32360">MYAILQRTALALALSGVSAGAAFAGDPSARDWIPAPVGTNVLAVYMMGLKSHGFYDQGSRIGDSPKLNVQGMIYRQMHYRELAGKTVQYELIVPGFRNTLDVPGADRDRMTGIGDVTAGAAVWLHNDPDNRFWFAWEPFITAPTGRYHGSQADVSAGKNRWSTVQDFAIVKGFGESSFVEGVAEFEFFGNNKNYYGQTLKKDTAIRLMALVSTNLTEKTYVGLRYRYETGGREKVNGEITVTRARNHQLAAEITHQLTDAHQVQLQYIHDLKVENGPRMRGLQFRYAYAF</sequence>
<reference evidence="2 3" key="1">
    <citation type="submission" date="2018-05" db="EMBL/GenBank/DDBJ databases">
        <title>Genome Sequence of an Efficient Indole-Degrading Bacterium, Alcaligenes sp.YBY.</title>
        <authorList>
            <person name="Yang B."/>
        </authorList>
    </citation>
    <scope>NUCLEOTIDE SEQUENCE [LARGE SCALE GENOMIC DNA]</scope>
    <source>
        <strain evidence="2 3">YBY</strain>
    </source>
</reference>
<gene>
    <name evidence="2" type="ORF">DF183_10110</name>
</gene>
<dbReference type="AlphaFoldDB" id="A0A2U2BLY3"/>
<protein>
    <submittedName>
        <fullName evidence="2">Transporter</fullName>
    </submittedName>
</protein>
<dbReference type="EMBL" id="QEXO01000002">
    <property type="protein sequence ID" value="PWE15020.1"/>
    <property type="molecule type" value="Genomic_DNA"/>
</dbReference>
<comment type="caution">
    <text evidence="2">The sequence shown here is derived from an EMBL/GenBank/DDBJ whole genome shotgun (WGS) entry which is preliminary data.</text>
</comment>
<feature type="signal peptide" evidence="1">
    <location>
        <begin position="1"/>
        <end position="24"/>
    </location>
</feature>
<proteinExistence type="predicted"/>
<dbReference type="RefSeq" id="WP_109089003.1">
    <property type="nucleotide sequence ID" value="NZ_QEXO01000002.1"/>
</dbReference>
<dbReference type="Pfam" id="PF13557">
    <property type="entry name" value="Phenol_MetA_deg"/>
    <property type="match status" value="1"/>
</dbReference>
<evidence type="ECO:0000313" key="3">
    <source>
        <dbReference type="Proteomes" id="UP000245216"/>
    </source>
</evidence>
<dbReference type="InterPro" id="IPR025737">
    <property type="entry name" value="FApF"/>
</dbReference>
<feature type="chain" id="PRO_5015606681" evidence="1">
    <location>
        <begin position="25"/>
        <end position="290"/>
    </location>
</feature>
<dbReference type="Proteomes" id="UP000245216">
    <property type="component" value="Unassembled WGS sequence"/>
</dbReference>
<reference evidence="2 3" key="2">
    <citation type="submission" date="2018-05" db="EMBL/GenBank/DDBJ databases">
        <authorList>
            <person name="Lanie J.A."/>
            <person name="Ng W.-L."/>
            <person name="Kazmierczak K.M."/>
            <person name="Andrzejewski T.M."/>
            <person name="Davidsen T.M."/>
            <person name="Wayne K.J."/>
            <person name="Tettelin H."/>
            <person name="Glass J.I."/>
            <person name="Rusch D."/>
            <person name="Podicherti R."/>
            <person name="Tsui H.-C.T."/>
            <person name="Winkler M.E."/>
        </authorList>
    </citation>
    <scope>NUCLEOTIDE SEQUENCE [LARGE SCALE GENOMIC DNA]</scope>
    <source>
        <strain evidence="2 3">YBY</strain>
    </source>
</reference>
<evidence type="ECO:0000256" key="1">
    <source>
        <dbReference type="SAM" id="SignalP"/>
    </source>
</evidence>
<keyword evidence="1" id="KW-0732">Signal</keyword>
<organism evidence="2 3">
    <name type="scientific">Alcaligenes faecalis</name>
    <dbReference type="NCBI Taxonomy" id="511"/>
    <lineage>
        <taxon>Bacteria</taxon>
        <taxon>Pseudomonadati</taxon>
        <taxon>Pseudomonadota</taxon>
        <taxon>Betaproteobacteria</taxon>
        <taxon>Burkholderiales</taxon>
        <taxon>Alcaligenaceae</taxon>
        <taxon>Alcaligenes</taxon>
    </lineage>
</organism>
<name>A0A2U2BLY3_ALCFA</name>